<dbReference type="PROSITE" id="PS00109">
    <property type="entry name" value="PROTEIN_KINASE_TYR"/>
    <property type="match status" value="1"/>
</dbReference>
<feature type="domain" description="Protein kinase" evidence="11">
    <location>
        <begin position="66"/>
        <end position="434"/>
    </location>
</feature>
<comment type="function">
    <text evidence="1">Component of the EKC/KEOPS complex that is required for the formation of a threonylcarbamoyl group on adenosine at position 37 (t(6)A37) in tRNAs that read codons beginning with adenine. The complex is probably involved in the transfer of the threonylcarbamoyl moiety of threonylcarbamoyl-AMP (TC-AMP) to the N6 group of A37. BUD32 has ATPase activity in the context of the EKC/KEOPS complex and likely plays a supporting role to the catalytic subunit KAE1. The EKC/KEOPS complex also promotes both telomere uncapping and telomere elongation. The complex is required for efficient recruitment of transcriptional coactivators.</text>
</comment>
<dbReference type="PROSITE" id="PS50011">
    <property type="entry name" value="PROTEIN_KINASE_DOM"/>
    <property type="match status" value="1"/>
</dbReference>
<feature type="region of interest" description="Disordered" evidence="10">
    <location>
        <begin position="29"/>
        <end position="63"/>
    </location>
</feature>
<dbReference type="InterPro" id="IPR008266">
    <property type="entry name" value="Tyr_kinase_AS"/>
</dbReference>
<evidence type="ECO:0000256" key="7">
    <source>
        <dbReference type="ARBA" id="ARBA00033194"/>
    </source>
</evidence>
<dbReference type="PANTHER" id="PTHR38248">
    <property type="entry name" value="FUNK1 6"/>
    <property type="match status" value="1"/>
</dbReference>
<comment type="subunit">
    <text evidence="2">Component of the EKC/KEOPS complex composed of at least BUD32, CGI121, GON7, KAE1 and PCC1; the whole complex dimerizes.</text>
</comment>
<dbReference type="Proteomes" id="UP000275772">
    <property type="component" value="Unassembled WGS sequence"/>
</dbReference>
<evidence type="ECO:0000256" key="4">
    <source>
        <dbReference type="ARBA" id="ARBA00013948"/>
    </source>
</evidence>
<dbReference type="EC" id="2.7.11.1" evidence="3"/>
<evidence type="ECO:0000259" key="11">
    <source>
        <dbReference type="PROSITE" id="PS50011"/>
    </source>
</evidence>
<evidence type="ECO:0000313" key="13">
    <source>
        <dbReference type="Proteomes" id="UP000275772"/>
    </source>
</evidence>
<dbReference type="GO" id="GO:0004674">
    <property type="term" value="F:protein serine/threonine kinase activity"/>
    <property type="evidence" value="ECO:0007669"/>
    <property type="project" value="UniProtKB-EC"/>
</dbReference>
<feature type="compositionally biased region" description="Polar residues" evidence="10">
    <location>
        <begin position="151"/>
        <end position="163"/>
    </location>
</feature>
<comment type="catalytic activity">
    <reaction evidence="8">
        <text>L-threonyl-[protein] + ATP = O-phospho-L-threonyl-[protein] + ADP + H(+)</text>
        <dbReference type="Rhea" id="RHEA:46608"/>
        <dbReference type="Rhea" id="RHEA-COMP:11060"/>
        <dbReference type="Rhea" id="RHEA-COMP:11605"/>
        <dbReference type="ChEBI" id="CHEBI:15378"/>
        <dbReference type="ChEBI" id="CHEBI:30013"/>
        <dbReference type="ChEBI" id="CHEBI:30616"/>
        <dbReference type="ChEBI" id="CHEBI:61977"/>
        <dbReference type="ChEBI" id="CHEBI:456216"/>
        <dbReference type="EC" id="2.7.11.1"/>
    </reaction>
</comment>
<organism evidence="12 13">
    <name type="scientific">Blumeria hordei</name>
    <name type="common">Barley powdery mildew</name>
    <name type="synonym">Blumeria graminis f. sp. hordei</name>
    <dbReference type="NCBI Taxonomy" id="2867405"/>
    <lineage>
        <taxon>Eukaryota</taxon>
        <taxon>Fungi</taxon>
        <taxon>Dikarya</taxon>
        <taxon>Ascomycota</taxon>
        <taxon>Pezizomycotina</taxon>
        <taxon>Leotiomycetes</taxon>
        <taxon>Erysiphales</taxon>
        <taxon>Erysiphaceae</taxon>
        <taxon>Blumeria</taxon>
    </lineage>
</organism>
<gene>
    <name evidence="12" type="ORF">BLGHR1_14744</name>
</gene>
<evidence type="ECO:0000256" key="1">
    <source>
        <dbReference type="ARBA" id="ARBA00003747"/>
    </source>
</evidence>
<comment type="catalytic activity">
    <reaction evidence="9">
        <text>L-seryl-[protein] + ATP = O-phospho-L-seryl-[protein] + ADP + H(+)</text>
        <dbReference type="Rhea" id="RHEA:17989"/>
        <dbReference type="Rhea" id="RHEA-COMP:9863"/>
        <dbReference type="Rhea" id="RHEA-COMP:11604"/>
        <dbReference type="ChEBI" id="CHEBI:15378"/>
        <dbReference type="ChEBI" id="CHEBI:29999"/>
        <dbReference type="ChEBI" id="CHEBI:30616"/>
        <dbReference type="ChEBI" id="CHEBI:83421"/>
        <dbReference type="ChEBI" id="CHEBI:456216"/>
        <dbReference type="EC" id="2.7.11.1"/>
    </reaction>
</comment>
<dbReference type="InterPro" id="IPR040976">
    <property type="entry name" value="Pkinase_fungal"/>
</dbReference>
<evidence type="ECO:0000256" key="5">
    <source>
        <dbReference type="ARBA" id="ARBA00019973"/>
    </source>
</evidence>
<evidence type="ECO:0000256" key="10">
    <source>
        <dbReference type="SAM" id="MobiDB-lite"/>
    </source>
</evidence>
<name>A0A383UX55_BLUHO</name>
<dbReference type="EMBL" id="UNSH01000060">
    <property type="protein sequence ID" value="SZF03950.1"/>
    <property type="molecule type" value="Genomic_DNA"/>
</dbReference>
<reference evidence="12 13" key="1">
    <citation type="submission" date="2017-11" db="EMBL/GenBank/DDBJ databases">
        <authorList>
            <person name="Kracher B."/>
        </authorList>
    </citation>
    <scope>NUCLEOTIDE SEQUENCE [LARGE SCALE GENOMIC DNA]</scope>
    <source>
        <strain evidence="12 13">RACE1</strain>
    </source>
</reference>
<accession>A0A383UX55</accession>
<evidence type="ECO:0000256" key="6">
    <source>
        <dbReference type="ARBA" id="ARBA00030980"/>
    </source>
</evidence>
<evidence type="ECO:0000256" key="3">
    <source>
        <dbReference type="ARBA" id="ARBA00012513"/>
    </source>
</evidence>
<dbReference type="AlphaFoldDB" id="A0A383UX55"/>
<dbReference type="InterPro" id="IPR011009">
    <property type="entry name" value="Kinase-like_dom_sf"/>
</dbReference>
<feature type="region of interest" description="Disordered" evidence="10">
    <location>
        <begin position="134"/>
        <end position="172"/>
    </location>
</feature>
<dbReference type="Gene3D" id="1.10.510.10">
    <property type="entry name" value="Transferase(Phosphotransferase) domain 1"/>
    <property type="match status" value="1"/>
</dbReference>
<evidence type="ECO:0000256" key="9">
    <source>
        <dbReference type="ARBA" id="ARBA00048679"/>
    </source>
</evidence>
<sequence>MVKCTRPAEKVLTTPVVLSENSVQYLKKSKSIAESRKRKSESVQAGDVIESVSKQTRSGTEEVPRSVPVVEIRSRPTGIVIETEKIISANKSLDIPKILQRRSSRIEELRMSQSVGGKRKIQEDVDFNDRLKRVHLSSHTEEATTDENDEPSSSLGSESNHTSTTEKSEKSIMSFTNDFVPSRYKIERAECVDIRKRQQATVAISPIEKQISEFDTPLEVVIGLRDAIKAHRSLFSDAKVLHRDISVNNILLNICDDPKDYGVILIDLDLATLFKDGKAQGKLEAMTGTMQFMALEILKSSFAVPGAVVSHSYRHDLESFFYVLVWICIRYGWPDDKSPHFDFLRKWYSGTAEEIYKNKKLHTNLEVFGEEVYERISPTFKVVRILVQIIWKILFRNGEDITTGTTFDPDNSYSPIMTAFEITILELKSIQCDS</sequence>
<evidence type="ECO:0000313" key="12">
    <source>
        <dbReference type="EMBL" id="SZF03950.1"/>
    </source>
</evidence>
<dbReference type="SUPFAM" id="SSF56112">
    <property type="entry name" value="Protein kinase-like (PK-like)"/>
    <property type="match status" value="1"/>
</dbReference>
<evidence type="ECO:0000256" key="8">
    <source>
        <dbReference type="ARBA" id="ARBA00047899"/>
    </source>
</evidence>
<dbReference type="GO" id="GO:0005524">
    <property type="term" value="F:ATP binding"/>
    <property type="evidence" value="ECO:0007669"/>
    <property type="project" value="InterPro"/>
</dbReference>
<dbReference type="Pfam" id="PF17667">
    <property type="entry name" value="Pkinase_fungal"/>
    <property type="match status" value="1"/>
</dbReference>
<dbReference type="InterPro" id="IPR000719">
    <property type="entry name" value="Prot_kinase_dom"/>
</dbReference>
<protein>
    <recommendedName>
        <fullName evidence="5">EKC/KEOPS complex subunit BUD32</fullName>
        <ecNumber evidence="3">2.7.11.1</ecNumber>
    </recommendedName>
    <alternativeName>
        <fullName evidence="6 7">Atypical Serine/threonine protein kinase BUD32</fullName>
    </alternativeName>
    <alternativeName>
        <fullName evidence="4">EKC/KEOPS complex subunit bud32</fullName>
    </alternativeName>
</protein>
<dbReference type="PANTHER" id="PTHR38248:SF2">
    <property type="entry name" value="FUNK1 11"/>
    <property type="match status" value="1"/>
</dbReference>
<evidence type="ECO:0000256" key="2">
    <source>
        <dbReference type="ARBA" id="ARBA00011534"/>
    </source>
</evidence>
<proteinExistence type="predicted"/>
<dbReference type="VEuPathDB" id="FungiDB:BLGHR1_14744"/>